<dbReference type="EMBL" id="JAOYEY010000019">
    <property type="protein sequence ID" value="MCV9884509.1"/>
    <property type="molecule type" value="Genomic_DNA"/>
</dbReference>
<keyword evidence="3" id="KW-0378">Hydrolase</keyword>
<proteinExistence type="predicted"/>
<dbReference type="InterPro" id="IPR001223">
    <property type="entry name" value="Glyco_hydro18_cat"/>
</dbReference>
<organism evidence="3 4">
    <name type="scientific">Metabacillus halosaccharovorans</name>
    <dbReference type="NCBI Taxonomy" id="930124"/>
    <lineage>
        <taxon>Bacteria</taxon>
        <taxon>Bacillati</taxon>
        <taxon>Bacillota</taxon>
        <taxon>Bacilli</taxon>
        <taxon>Bacillales</taxon>
        <taxon>Bacillaceae</taxon>
        <taxon>Metabacillus</taxon>
    </lineage>
</organism>
<keyword evidence="4" id="KW-1185">Reference proteome</keyword>
<evidence type="ECO:0000313" key="4">
    <source>
        <dbReference type="Proteomes" id="UP001526147"/>
    </source>
</evidence>
<accession>A0ABT3DBS2</accession>
<dbReference type="PANTHER" id="PTHR46066">
    <property type="entry name" value="CHITINASE DOMAIN-CONTAINING PROTEIN 1 FAMILY MEMBER"/>
    <property type="match status" value="1"/>
</dbReference>
<name>A0ABT3DBS2_9BACI</name>
<dbReference type="Gene3D" id="3.20.20.80">
    <property type="entry name" value="Glycosidases"/>
    <property type="match status" value="1"/>
</dbReference>
<dbReference type="PROSITE" id="PS51257">
    <property type="entry name" value="PROKAR_LIPOPROTEIN"/>
    <property type="match status" value="1"/>
</dbReference>
<feature type="chain" id="PRO_5046585767" evidence="1">
    <location>
        <begin position="26"/>
        <end position="355"/>
    </location>
</feature>
<dbReference type="InterPro" id="IPR017853">
    <property type="entry name" value="GH"/>
</dbReference>
<dbReference type="GO" id="GO:0016787">
    <property type="term" value="F:hydrolase activity"/>
    <property type="evidence" value="ECO:0007669"/>
    <property type="project" value="UniProtKB-KW"/>
</dbReference>
<sequence length="355" mass="40834">MNVKAIQSILLLISLLLLTSCSSTSEETEYVKVEQVEDVRDIHKSLWLVDWAYEKSIEETSESIEHIDNILLFTTYFTESGEFHQTEESINLIDQVLQEKDFKEKDIYLTIINDQFMNDGTVVHKNPELLKNLLSTETSRREHIEKILTYVKGYSIDGIEIDYEKIPLDLTDEFLLFAKDLDKALEEASLSLRILLEPSFPVDHYPLPESLNYVVMAYNLYGPHSGPGPKANYEFLDNLVEKFPNYSGNIGIALSTGGFSWQEGTVKSLTNQQIQDLIDQYNPQQSRDEKSGVMFFEYIESGENVEVWYADSTTLTLWSEYLLENGEYTDFTFWRSGGLTGETLTTFEKLSNMEN</sequence>
<dbReference type="Pfam" id="PF00704">
    <property type="entry name" value="Glyco_hydro_18"/>
    <property type="match status" value="1"/>
</dbReference>
<evidence type="ECO:0000313" key="3">
    <source>
        <dbReference type="EMBL" id="MCV9884509.1"/>
    </source>
</evidence>
<dbReference type="SUPFAM" id="SSF51445">
    <property type="entry name" value="(Trans)glycosidases"/>
    <property type="match status" value="1"/>
</dbReference>
<evidence type="ECO:0000259" key="2">
    <source>
        <dbReference type="Pfam" id="PF00704"/>
    </source>
</evidence>
<dbReference type="Proteomes" id="UP001526147">
    <property type="component" value="Unassembled WGS sequence"/>
</dbReference>
<feature type="signal peptide" evidence="1">
    <location>
        <begin position="1"/>
        <end position="25"/>
    </location>
</feature>
<dbReference type="PANTHER" id="PTHR46066:SF2">
    <property type="entry name" value="CHITINASE DOMAIN-CONTAINING PROTEIN 1"/>
    <property type="match status" value="1"/>
</dbReference>
<protein>
    <submittedName>
        <fullName evidence="3">Glycosyl hydrolase family 18 protein</fullName>
    </submittedName>
</protein>
<gene>
    <name evidence="3" type="ORF">OIH86_02465</name>
</gene>
<reference evidence="3 4" key="1">
    <citation type="submission" date="2022-10" db="EMBL/GenBank/DDBJ databases">
        <title>Draft genome assembly of moderately radiation resistant bacterium Metabacillus halosaccharovorans.</title>
        <authorList>
            <person name="Pal S."/>
            <person name="Gopinathan A."/>
        </authorList>
    </citation>
    <scope>NUCLEOTIDE SEQUENCE [LARGE SCALE GENOMIC DNA]</scope>
    <source>
        <strain evidence="3 4">VITHBRA001</strain>
    </source>
</reference>
<comment type="caution">
    <text evidence="3">The sequence shown here is derived from an EMBL/GenBank/DDBJ whole genome shotgun (WGS) entry which is preliminary data.</text>
</comment>
<keyword evidence="1" id="KW-0732">Signal</keyword>
<evidence type="ECO:0000256" key="1">
    <source>
        <dbReference type="SAM" id="SignalP"/>
    </source>
</evidence>
<feature type="domain" description="GH18" evidence="2">
    <location>
        <begin position="131"/>
        <end position="334"/>
    </location>
</feature>
<dbReference type="RefSeq" id="WP_264141462.1">
    <property type="nucleotide sequence ID" value="NZ_JAOYEY010000019.1"/>
</dbReference>